<keyword evidence="2" id="KW-0479">Metal-binding</keyword>
<comment type="caution">
    <text evidence="7">The sequence shown here is derived from an EMBL/GenBank/DDBJ whole genome shotgun (WGS) entry which is preliminary data.</text>
</comment>
<reference evidence="7 8" key="1">
    <citation type="journal article" date="2023" name="IMA Fungus">
        <title>Comparative genomic study of the Penicillium genus elucidates a diverse pangenome and 15 lateral gene transfer events.</title>
        <authorList>
            <person name="Petersen C."/>
            <person name="Sorensen T."/>
            <person name="Nielsen M.R."/>
            <person name="Sondergaard T.E."/>
            <person name="Sorensen J.L."/>
            <person name="Fitzpatrick D.A."/>
            <person name="Frisvad J.C."/>
            <person name="Nielsen K.L."/>
        </authorList>
    </citation>
    <scope>NUCLEOTIDE SEQUENCE [LARGE SCALE GENOMIC DNA]</scope>
    <source>
        <strain evidence="7 8">IBT 35679</strain>
    </source>
</reference>
<dbReference type="InterPro" id="IPR036226">
    <property type="entry name" value="LipOase_C_sf"/>
</dbReference>
<dbReference type="Gene3D" id="3.10.450.60">
    <property type="match status" value="1"/>
</dbReference>
<dbReference type="InterPro" id="IPR000907">
    <property type="entry name" value="LipOase"/>
</dbReference>
<evidence type="ECO:0000256" key="3">
    <source>
        <dbReference type="ARBA" id="ARBA00022964"/>
    </source>
</evidence>
<evidence type="ECO:0000313" key="8">
    <source>
        <dbReference type="Proteomes" id="UP001220324"/>
    </source>
</evidence>
<keyword evidence="8" id="KW-1185">Reference proteome</keyword>
<dbReference type="GO" id="GO:0046872">
    <property type="term" value="F:metal ion binding"/>
    <property type="evidence" value="ECO:0007669"/>
    <property type="project" value="UniProtKB-KW"/>
</dbReference>
<dbReference type="Pfam" id="PF00305">
    <property type="entry name" value="Lipoxygenase"/>
    <property type="match status" value="1"/>
</dbReference>
<dbReference type="PROSITE" id="PS51393">
    <property type="entry name" value="LIPOXYGENASE_3"/>
    <property type="match status" value="1"/>
</dbReference>
<dbReference type="GO" id="GO:0043651">
    <property type="term" value="P:linoleic acid metabolic process"/>
    <property type="evidence" value="ECO:0007669"/>
    <property type="project" value="UniProtKB-ARBA"/>
</dbReference>
<sequence>MVRVGSLIPGVGSSDTDAHRKWPKDPKKVVANGLDTGVFINELSHLKFLPWEIDLNEDEKQAFDQNPENISWRRQKDQRPEGIQKGTYRGTQLAMSKAYDLIEQRYISFMDVANFEPLVPPAQTKEQKCDDFAFTKSEEDGFPPHLNLAGNKEAAAREKDENQKSTLSQFKIFNAMRLVQLTSILPLVVPQEFNGIESIPKRAEGFLEEVVEGAAGLIGHARYGTMGTPDAGTKIANVEDYNRTQRARGSRNDIFDRPNVGDLKDWYTDARFAQQHFTGTNPTTIERTSDMWIQHFIKAASADDEAVKNIITDLSISSRGSLYMQDYSYFREAAGLAPTDDIKCEYYDPKAQNGEKSYRYGCASVCLFHLNDEGQLYPLAIVIDWRGSIESSVTVYNRELIKRTDIRTGHKKHDRKVKIMDEAVDWAWRYAKSCVQCSDWLRHEVTAHLTRTHLIEEAVIVACNRKLDPHHPVFRILRPHWQKTLALNAAARSTLVPHIILDIIGFDSKQALQFIRSEYKTFDFKKSYIPTDLKERGFPPEQLNSPKFHNYAYARCINSMWNKIRAYVENMLSLAYPELNADQNIRDDKEIQDWSAEMRSANGADLPLFPTISTFAELVDCVTMCIHIASPQHTAVNYLQDYYQAFSLLNYTEDDLVKALPMNHPREWLLSSHVPYLLNFKPDQDKETLIACAHSQWLVYRTKTSDVDKKITEVIGKFYTALADSEEEFVGYARATDDYKDIKYEVLNPDGNAVSILI</sequence>
<keyword evidence="3" id="KW-0223">Dioxygenase</keyword>
<accession>A0AAD6CJL9</accession>
<dbReference type="EMBL" id="JAQIZZ010000008">
    <property type="protein sequence ID" value="KAJ5523800.1"/>
    <property type="molecule type" value="Genomic_DNA"/>
</dbReference>
<dbReference type="GO" id="GO:0050584">
    <property type="term" value="F:linoleate 11-lipoxygenase activity"/>
    <property type="evidence" value="ECO:0007669"/>
    <property type="project" value="UniProtKB-ARBA"/>
</dbReference>
<dbReference type="PRINTS" id="PR00087">
    <property type="entry name" value="LIPOXYGENASE"/>
</dbReference>
<feature type="region of interest" description="Disordered" evidence="5">
    <location>
        <begin position="1"/>
        <end position="24"/>
    </location>
</feature>
<dbReference type="Proteomes" id="UP001220324">
    <property type="component" value="Unassembled WGS sequence"/>
</dbReference>
<organism evidence="7 8">
    <name type="scientific">Penicillium frequentans</name>
    <dbReference type="NCBI Taxonomy" id="3151616"/>
    <lineage>
        <taxon>Eukaryota</taxon>
        <taxon>Fungi</taxon>
        <taxon>Dikarya</taxon>
        <taxon>Ascomycota</taxon>
        <taxon>Pezizomycotina</taxon>
        <taxon>Eurotiomycetes</taxon>
        <taxon>Eurotiomycetidae</taxon>
        <taxon>Eurotiales</taxon>
        <taxon>Aspergillaceae</taxon>
        <taxon>Penicillium</taxon>
    </lineage>
</organism>
<evidence type="ECO:0000256" key="4">
    <source>
        <dbReference type="ARBA" id="ARBA00023002"/>
    </source>
</evidence>
<protein>
    <recommendedName>
        <fullName evidence="1">Manganese lipoxygenase</fullName>
    </recommendedName>
</protein>
<evidence type="ECO:0000256" key="1">
    <source>
        <dbReference type="ARBA" id="ARBA00021175"/>
    </source>
</evidence>
<dbReference type="InterPro" id="IPR013819">
    <property type="entry name" value="LipOase_C"/>
</dbReference>
<proteinExistence type="predicted"/>
<dbReference type="GO" id="GO:0034440">
    <property type="term" value="P:lipid oxidation"/>
    <property type="evidence" value="ECO:0007669"/>
    <property type="project" value="InterPro"/>
</dbReference>
<dbReference type="AlphaFoldDB" id="A0AAD6CJL9"/>
<evidence type="ECO:0000259" key="6">
    <source>
        <dbReference type="PROSITE" id="PS51393"/>
    </source>
</evidence>
<gene>
    <name evidence="7" type="ORF">N7494_010450</name>
</gene>
<name>A0AAD6CJL9_9EURO</name>
<keyword evidence="4" id="KW-0560">Oxidoreductase</keyword>
<dbReference type="Gene3D" id="1.20.245.10">
    <property type="entry name" value="Lipoxygenase-1, Domain 5"/>
    <property type="match status" value="1"/>
</dbReference>
<dbReference type="PANTHER" id="PTHR11771">
    <property type="entry name" value="LIPOXYGENASE"/>
    <property type="match status" value="1"/>
</dbReference>
<dbReference type="SUPFAM" id="SSF48484">
    <property type="entry name" value="Lipoxigenase"/>
    <property type="match status" value="1"/>
</dbReference>
<evidence type="ECO:0000256" key="5">
    <source>
        <dbReference type="SAM" id="MobiDB-lite"/>
    </source>
</evidence>
<evidence type="ECO:0000256" key="2">
    <source>
        <dbReference type="ARBA" id="ARBA00022723"/>
    </source>
</evidence>
<feature type="domain" description="Lipoxygenase" evidence="6">
    <location>
        <begin position="266"/>
        <end position="758"/>
    </location>
</feature>
<evidence type="ECO:0000313" key="7">
    <source>
        <dbReference type="EMBL" id="KAJ5523800.1"/>
    </source>
</evidence>